<protein>
    <submittedName>
        <fullName evidence="1">Uncharacterized protein</fullName>
    </submittedName>
</protein>
<comment type="caution">
    <text evidence="1">The sequence shown here is derived from an EMBL/GenBank/DDBJ whole genome shotgun (WGS) entry which is preliminary data.</text>
</comment>
<evidence type="ECO:0000313" key="2">
    <source>
        <dbReference type="Proteomes" id="UP000499080"/>
    </source>
</evidence>
<dbReference type="Proteomes" id="UP000499080">
    <property type="component" value="Unassembled WGS sequence"/>
</dbReference>
<dbReference type="AlphaFoldDB" id="A0A4Y2IBM6"/>
<name>A0A4Y2IBM6_ARAVE</name>
<evidence type="ECO:0000313" key="1">
    <source>
        <dbReference type="EMBL" id="GBM75103.1"/>
    </source>
</evidence>
<accession>A0A4Y2IBM6</accession>
<proteinExistence type="predicted"/>
<keyword evidence="2" id="KW-1185">Reference proteome</keyword>
<reference evidence="1 2" key="1">
    <citation type="journal article" date="2019" name="Sci. Rep.">
        <title>Orb-weaving spider Araneus ventricosus genome elucidates the spidroin gene catalogue.</title>
        <authorList>
            <person name="Kono N."/>
            <person name="Nakamura H."/>
            <person name="Ohtoshi R."/>
            <person name="Moran D.A.P."/>
            <person name="Shinohara A."/>
            <person name="Yoshida Y."/>
            <person name="Fujiwara M."/>
            <person name="Mori M."/>
            <person name="Tomita M."/>
            <person name="Arakawa K."/>
        </authorList>
    </citation>
    <scope>NUCLEOTIDE SEQUENCE [LARGE SCALE GENOMIC DNA]</scope>
</reference>
<organism evidence="1 2">
    <name type="scientific">Araneus ventricosus</name>
    <name type="common">Orbweaver spider</name>
    <name type="synonym">Epeira ventricosa</name>
    <dbReference type="NCBI Taxonomy" id="182803"/>
    <lineage>
        <taxon>Eukaryota</taxon>
        <taxon>Metazoa</taxon>
        <taxon>Ecdysozoa</taxon>
        <taxon>Arthropoda</taxon>
        <taxon>Chelicerata</taxon>
        <taxon>Arachnida</taxon>
        <taxon>Araneae</taxon>
        <taxon>Araneomorphae</taxon>
        <taxon>Entelegynae</taxon>
        <taxon>Araneoidea</taxon>
        <taxon>Araneidae</taxon>
        <taxon>Araneus</taxon>
    </lineage>
</organism>
<dbReference type="EMBL" id="BGPR01002536">
    <property type="protein sequence ID" value="GBM75103.1"/>
    <property type="molecule type" value="Genomic_DNA"/>
</dbReference>
<gene>
    <name evidence="1" type="ORF">AVEN_74188_1</name>
</gene>
<sequence>MRLTKCLEPRLGAKSGVYRVGSPDFPHELLQQFLGSVMQEDETITQHAKVFASEDFAMAQWLFPFPEIEGMLIFRQCCYRCREQTQLAGT</sequence>